<evidence type="ECO:0000256" key="2">
    <source>
        <dbReference type="ARBA" id="ARBA00023098"/>
    </source>
</evidence>
<evidence type="ECO:0000256" key="3">
    <source>
        <dbReference type="ARBA" id="ARBA00023239"/>
    </source>
</evidence>
<proteinExistence type="inferred from homology"/>
<dbReference type="AlphaFoldDB" id="A0A1H8F9U1"/>
<organism evidence="5 6">
    <name type="scientific">Roseovarius tolerans</name>
    <dbReference type="NCBI Taxonomy" id="74031"/>
    <lineage>
        <taxon>Bacteria</taxon>
        <taxon>Pseudomonadati</taxon>
        <taxon>Pseudomonadota</taxon>
        <taxon>Alphaproteobacteria</taxon>
        <taxon>Rhodobacterales</taxon>
        <taxon>Roseobacteraceae</taxon>
        <taxon>Roseovarius</taxon>
    </lineage>
</organism>
<dbReference type="PROSITE" id="PS00166">
    <property type="entry name" value="ENOYL_COA_HYDRATASE"/>
    <property type="match status" value="1"/>
</dbReference>
<accession>A0A1H8F9U1</accession>
<dbReference type="InterPro" id="IPR014748">
    <property type="entry name" value="Enoyl-CoA_hydra_C"/>
</dbReference>
<keyword evidence="3" id="KW-0456">Lyase</keyword>
<gene>
    <name evidence="5" type="ORF">SAMN04488077_11492</name>
</gene>
<dbReference type="Gene3D" id="3.90.226.10">
    <property type="entry name" value="2-enoyl-CoA Hydratase, Chain A, domain 1"/>
    <property type="match status" value="1"/>
</dbReference>
<dbReference type="GO" id="GO:0016829">
    <property type="term" value="F:lyase activity"/>
    <property type="evidence" value="ECO:0007669"/>
    <property type="project" value="UniProtKB-KW"/>
</dbReference>
<dbReference type="Pfam" id="PF00378">
    <property type="entry name" value="ECH_1"/>
    <property type="match status" value="1"/>
</dbReference>
<dbReference type="CDD" id="cd06558">
    <property type="entry name" value="crotonase-like"/>
    <property type="match status" value="1"/>
</dbReference>
<dbReference type="InterPro" id="IPR018376">
    <property type="entry name" value="Enoyl-CoA_hyd/isom_CS"/>
</dbReference>
<protein>
    <submittedName>
        <fullName evidence="5">Enoyl-CoA hydratase/carnithine racemase</fullName>
    </submittedName>
</protein>
<comment type="similarity">
    <text evidence="1 4">Belongs to the enoyl-CoA hydratase/isomerase family.</text>
</comment>
<reference evidence="5 6" key="1">
    <citation type="submission" date="2016-10" db="EMBL/GenBank/DDBJ databases">
        <authorList>
            <person name="de Groot N.N."/>
        </authorList>
    </citation>
    <scope>NUCLEOTIDE SEQUENCE [LARGE SCALE GENOMIC DNA]</scope>
    <source>
        <strain evidence="5 6">DSM 11457</strain>
    </source>
</reference>
<dbReference type="EMBL" id="FOBO01000014">
    <property type="protein sequence ID" value="SEN27798.1"/>
    <property type="molecule type" value="Genomic_DNA"/>
</dbReference>
<dbReference type="PANTHER" id="PTHR11941">
    <property type="entry name" value="ENOYL-COA HYDRATASE-RELATED"/>
    <property type="match status" value="1"/>
</dbReference>
<evidence type="ECO:0000256" key="4">
    <source>
        <dbReference type="RuleBase" id="RU003707"/>
    </source>
</evidence>
<dbReference type="PANTHER" id="PTHR11941:SF169">
    <property type="entry name" value="(7AS)-7A-METHYL-1,5-DIOXO-2,3,5,6,7,7A-HEXAHYDRO-1H-INDENE-CARBOXYL-COA HYDROLASE"/>
    <property type="match status" value="1"/>
</dbReference>
<dbReference type="SUPFAM" id="SSF52096">
    <property type="entry name" value="ClpP/crotonase"/>
    <property type="match status" value="1"/>
</dbReference>
<dbReference type="Proteomes" id="UP000182160">
    <property type="component" value="Unassembled WGS sequence"/>
</dbReference>
<dbReference type="InterPro" id="IPR001753">
    <property type="entry name" value="Enoyl-CoA_hydra/iso"/>
</dbReference>
<dbReference type="InterPro" id="IPR029045">
    <property type="entry name" value="ClpP/crotonase-like_dom_sf"/>
</dbReference>
<evidence type="ECO:0000313" key="6">
    <source>
        <dbReference type="Proteomes" id="UP000182160"/>
    </source>
</evidence>
<keyword evidence="2" id="KW-0443">Lipid metabolism</keyword>
<dbReference type="RefSeq" id="WP_074787480.1">
    <property type="nucleotide sequence ID" value="NZ_FOBO01000014.1"/>
</dbReference>
<dbReference type="GO" id="GO:0006635">
    <property type="term" value="P:fatty acid beta-oxidation"/>
    <property type="evidence" value="ECO:0007669"/>
    <property type="project" value="TreeGrafter"/>
</dbReference>
<sequence length="262" mass="28447">MKHVTIERDGPISVVSFDRGYAANPFSYDLMRELTDAARGFEDDFETSAIVLTGRQDNFSMGFDLSDSETTRLKGAGLAERRQAAIVGRRMCQAWEDLQPLTISAIEGWCVGGGVALAVATDLRVVSQNAGLYVPEIERGLNMSWGSVPRITNLVGPARAKRVVILAEKLMADRAVDWGLADEIAVEGSTRDSALQLASRAASMPVVALRICKQDINNYANALAAVSSHTDYDQFTLTQGSEDADEGIDAFLEKRPPKFTGQ</sequence>
<evidence type="ECO:0000256" key="1">
    <source>
        <dbReference type="ARBA" id="ARBA00005254"/>
    </source>
</evidence>
<evidence type="ECO:0000313" key="5">
    <source>
        <dbReference type="EMBL" id="SEN27798.1"/>
    </source>
</evidence>
<name>A0A1H8F9U1_9RHOB</name>
<dbReference type="Gene3D" id="1.10.12.10">
    <property type="entry name" value="Lyase 2-enoyl-coa Hydratase, Chain A, domain 2"/>
    <property type="match status" value="1"/>
</dbReference>